<evidence type="ECO:0008006" key="4">
    <source>
        <dbReference type="Google" id="ProtNLM"/>
    </source>
</evidence>
<feature type="region of interest" description="Disordered" evidence="1">
    <location>
        <begin position="299"/>
        <end position="326"/>
    </location>
</feature>
<feature type="compositionally biased region" description="Basic and acidic residues" evidence="1">
    <location>
        <begin position="29"/>
        <end position="42"/>
    </location>
</feature>
<feature type="compositionally biased region" description="Low complexity" evidence="1">
    <location>
        <begin position="400"/>
        <end position="413"/>
    </location>
</feature>
<dbReference type="RefSeq" id="XP_067755005.1">
    <property type="nucleotide sequence ID" value="XM_067899799.1"/>
</dbReference>
<dbReference type="GeneID" id="94289876"/>
<organism evidence="2 3">
    <name type="scientific">Porcisia hertigi</name>
    <dbReference type="NCBI Taxonomy" id="2761500"/>
    <lineage>
        <taxon>Eukaryota</taxon>
        <taxon>Discoba</taxon>
        <taxon>Euglenozoa</taxon>
        <taxon>Kinetoplastea</taxon>
        <taxon>Metakinetoplastina</taxon>
        <taxon>Trypanosomatida</taxon>
        <taxon>Trypanosomatidae</taxon>
        <taxon>Leishmaniinae</taxon>
        <taxon>Porcisia</taxon>
    </lineage>
</organism>
<feature type="region of interest" description="Disordered" evidence="1">
    <location>
        <begin position="1054"/>
        <end position="1073"/>
    </location>
</feature>
<reference evidence="2 3" key="1">
    <citation type="submission" date="2021-02" db="EMBL/GenBank/DDBJ databases">
        <title>Porcisia hertigi Genome sequencing and assembly.</title>
        <authorList>
            <person name="Almutairi H."/>
            <person name="Gatherer D."/>
        </authorList>
    </citation>
    <scope>NUCLEOTIDE SEQUENCE [LARGE SCALE GENOMIC DNA]</scope>
    <source>
        <strain evidence="2 3">C119</strain>
    </source>
</reference>
<evidence type="ECO:0000256" key="1">
    <source>
        <dbReference type="SAM" id="MobiDB-lite"/>
    </source>
</evidence>
<dbReference type="InterPro" id="IPR011009">
    <property type="entry name" value="Kinase-like_dom_sf"/>
</dbReference>
<feature type="compositionally biased region" description="Polar residues" evidence="1">
    <location>
        <begin position="466"/>
        <end position="483"/>
    </location>
</feature>
<feature type="region of interest" description="Disordered" evidence="1">
    <location>
        <begin position="599"/>
        <end position="709"/>
    </location>
</feature>
<feature type="region of interest" description="Disordered" evidence="1">
    <location>
        <begin position="397"/>
        <end position="422"/>
    </location>
</feature>
<feature type="compositionally biased region" description="Basic and acidic residues" evidence="1">
    <location>
        <begin position="544"/>
        <end position="554"/>
    </location>
</feature>
<sequence>MQPLSAAPRDIPVQSTVFPPQADTTSRLLAREHSGTPDDTPLRKASVATAEDASAGAVKPSALTAADTTGSVFSSGGLPLEMGSLILSTIPSGEPSPLSNSFYKTPMDAPPLSSLARPSRRRFSVNSEAQEGEASRSAYRGAHAMASSHPLTVSLIKARPTECSTPYVASRASATMPPESFDPPHPRRTVVCSAGVSGEMESISLPPAESETVQLTAAATLRTPPKLTGTNRHCVSPGGCPACTTTVAAAVTPVEIKGETIFNNGTIWLRDAMQDCAEIGDADARHPYLSPLFSSSVASGASDLDDNGNGASEQDESGTLTHCSPLQRPLVGELSPVTHTTCTTPPPTGVDTAASSYFGGEYTLFQPPAHSPGRCWPCLSPSSVSPLQTNLITDVWTETGGTQDPQSGQQQRQRALSPLKGTSGTITVQQTAVVGYGSLGSPIPLLQRGATTESHDSPTPFPPLWGSTSATTKGPRTEMSTQVFPGTPLIYTPVQLQAPRALMLGETPHTPVAKSPKENLTGSQGVPSHGHSHTQYLTASSPPEKIETPVDKSPQHPHKSPGNSMGPVSLNLYNPYALRGFSAVTPASDSPSPSFFSAAPWAASSSPRTRSAPFSAQDEAAAALSASAAQPEDLNYGNSPTSPHTPSANRTPGPFAFHDNSVTQHSLGHSHSRYRSQLPSQCITPQKSARRTFSRQTTPSQSFRSKVQTNSFEIQKQQHYMAQYGRDVMKGDSQGIAERDYLAPSRNPFSLYRRLDSYVANPSVLPLHATPAAVPPNPTPFEHHLSKKQVMFVEALRNTILRPDAAVVLYEQIVPAPPRPPGIVHRAQMERSVFYSPPTATLENCPFKACLSSARISLAAQCHGGQDVADGYDHRTSLLATQKPAAQPPSREMHIPGQQEPDSISPSGTAATHLEAQENVALSEFFPSTPQSLYRHGLQRASLPVTDATEDKALPVVRGLMPGPSSTALYSQPSAGCSAPRAGRQLQFGDRENDKEKSQSGCDELDCSSSPTPAEKTARLKTVRAWDPIDLHAEGSGSTRGSHKSPNFLNHTASNFGFSSSGRPYQGKGRDALSIPRLHPLGRTPEWETLPPTHDGKVTATAVTVPSLNLTSLAKHTPQLKLRTPTPQQRLSPSREAPGLRIPNESSWIHGGQIPVVAGAGPRVPSADYAETANLHMGIRAAESLSGLLEATNGSDEEIPGDRFQAHHTFQFLHSIVPTSRRGDVWAGAQEHDRRPIPLCVEENGVTWLAVHRLSGLPYAVKEVPSTALNLTELRSITLSMNPSSREATASREAHPELPVERSTTLSADDRLEMEDYIVRYYSLTTPPQSSDKPKVHLLQLEYFPRGSLWDLATRCNRPHGVCSAHAPTPPIASAGEVKSRFWLEAVSQGLRGLRVLHHAHLIHGYPLPLSLFLCGNTSSTVRFKWACFGNARAHSDPYPMDSVPAWMREAMTQPCQTPSPGDPSAAPEGIEVALFCLGILDILVNYGHVQLFDVPQSHDWVCLSKLKRIEAVVGHTKKHPHVGGTDCDEDTRTLMRLIHILWDVSASCSTADQALARLGVCIDPAAQAVEQLYECELDRLTHQLEERRHRSQHQGQMEALHSGNKGSCILKEASFLYSSEARAAVASTFSRRHVEALESFSPPLNPAPDPFLVSTSASPFGAVPLPPKSRSNTPNVSYSVRTPLHPTLLERPLTMPKIQLLPRSASAEPPADASVALGPPRLELAASDWTRQGCSGGMLGHRRKPDIHPVMLEAANCILENALSYSGGSVMNAMTTILRPVVESMYQRGWTSLCGGVPITVPVDSTMNERTESSDGVETIMKSLRPLTSFE</sequence>
<feature type="compositionally biased region" description="Polar residues" evidence="1">
    <location>
        <begin position="675"/>
        <end position="687"/>
    </location>
</feature>
<feature type="compositionally biased region" description="Polar residues" evidence="1">
    <location>
        <begin position="636"/>
        <end position="650"/>
    </location>
</feature>
<feature type="compositionally biased region" description="Polar residues" evidence="1">
    <location>
        <begin position="694"/>
        <end position="709"/>
    </location>
</feature>
<feature type="region of interest" description="Disordered" evidence="1">
    <location>
        <begin position="960"/>
        <end position="1021"/>
    </location>
</feature>
<evidence type="ECO:0000313" key="2">
    <source>
        <dbReference type="EMBL" id="KAG5497537.1"/>
    </source>
</evidence>
<dbReference type="KEGG" id="phet:94289876"/>
<dbReference type="Proteomes" id="UP000674318">
    <property type="component" value="Unassembled WGS sequence"/>
</dbReference>
<feature type="region of interest" description="Disordered" evidence="1">
    <location>
        <begin position="97"/>
        <end position="138"/>
    </location>
</feature>
<feature type="region of interest" description="Disordered" evidence="1">
    <location>
        <begin position="882"/>
        <end position="909"/>
    </location>
</feature>
<feature type="compositionally biased region" description="Polar residues" evidence="1">
    <location>
        <begin position="964"/>
        <end position="975"/>
    </location>
</feature>
<feature type="region of interest" description="Disordered" evidence="1">
    <location>
        <begin position="1282"/>
        <end position="1303"/>
    </location>
</feature>
<comment type="caution">
    <text evidence="2">The sequence shown here is derived from an EMBL/GenBank/DDBJ whole genome shotgun (WGS) entry which is preliminary data.</text>
</comment>
<feature type="region of interest" description="Disordered" evidence="1">
    <location>
        <begin position="1122"/>
        <end position="1146"/>
    </location>
</feature>
<dbReference type="SUPFAM" id="SSF56112">
    <property type="entry name" value="Protein kinase-like (PK-like)"/>
    <property type="match status" value="1"/>
</dbReference>
<feature type="region of interest" description="Disordered" evidence="1">
    <location>
        <begin position="507"/>
        <end position="567"/>
    </location>
</feature>
<dbReference type="EMBL" id="JAFJZO010000031">
    <property type="protein sequence ID" value="KAG5497537.1"/>
    <property type="molecule type" value="Genomic_DNA"/>
</dbReference>
<name>A0A836I3I2_9TRYP</name>
<gene>
    <name evidence="2" type="ORF">JKF63_03801</name>
</gene>
<feature type="compositionally biased region" description="Basic and acidic residues" evidence="1">
    <location>
        <begin position="1289"/>
        <end position="1300"/>
    </location>
</feature>
<protein>
    <recommendedName>
        <fullName evidence="4">Protein kinase domain-containing protein</fullName>
    </recommendedName>
</protein>
<accession>A0A836I3I2</accession>
<feature type="compositionally biased region" description="Polar residues" evidence="1">
    <location>
        <begin position="309"/>
        <end position="324"/>
    </location>
</feature>
<feature type="compositionally biased region" description="Polar residues" evidence="1">
    <location>
        <begin position="900"/>
        <end position="909"/>
    </location>
</feature>
<keyword evidence="3" id="KW-1185">Reference proteome</keyword>
<proteinExistence type="predicted"/>
<feature type="compositionally biased region" description="Basic and acidic residues" evidence="1">
    <location>
        <begin position="989"/>
        <end position="998"/>
    </location>
</feature>
<feature type="compositionally biased region" description="Polar residues" evidence="1">
    <location>
        <begin position="1054"/>
        <end position="1063"/>
    </location>
</feature>
<evidence type="ECO:0000313" key="3">
    <source>
        <dbReference type="Proteomes" id="UP000674318"/>
    </source>
</evidence>
<dbReference type="OrthoDB" id="253030at2759"/>
<feature type="region of interest" description="Disordered" evidence="1">
    <location>
        <begin position="445"/>
        <end position="483"/>
    </location>
</feature>
<feature type="compositionally biased region" description="Polar residues" evidence="1">
    <location>
        <begin position="13"/>
        <end position="27"/>
    </location>
</feature>
<feature type="region of interest" description="Disordered" evidence="1">
    <location>
        <begin position="1"/>
        <end position="59"/>
    </location>
</feature>
<feature type="compositionally biased region" description="Low complexity" evidence="1">
    <location>
        <begin position="599"/>
        <end position="629"/>
    </location>
</feature>